<accession>A0ACB0XNN1</accession>
<keyword evidence="2" id="KW-1185">Reference proteome</keyword>
<sequence length="207" mass="24804">MKAIRLSVYSSKCRLDKFTNQRPSLNNPKKLFEEFKKRGPFHYLQFCYWKLGDLKQAVKSAFTFLVANPGDDDTLNNLHFYMEQPGFEREMLIDEWQYRHEKLYMKAVNAYSNQEWLNCVNLFQESLQQFWEALEDCRSECEYLNNKEEINGGDEQNEWSVFITSRLNICFNLICKTCFVTFFLQNLRTKLLLKIELVLRLVCKTCF</sequence>
<protein>
    <submittedName>
        <fullName evidence="1">Uncharacterized protein</fullName>
    </submittedName>
</protein>
<proteinExistence type="predicted"/>
<gene>
    <name evidence="1" type="ORF">MENTE1834_LOCUS1524</name>
</gene>
<dbReference type="Proteomes" id="UP001497535">
    <property type="component" value="Unassembled WGS sequence"/>
</dbReference>
<evidence type="ECO:0000313" key="2">
    <source>
        <dbReference type="Proteomes" id="UP001497535"/>
    </source>
</evidence>
<comment type="caution">
    <text evidence="1">The sequence shown here is derived from an EMBL/GenBank/DDBJ whole genome shotgun (WGS) entry which is preliminary data.</text>
</comment>
<dbReference type="EMBL" id="CAVMJV010000001">
    <property type="protein sequence ID" value="CAK5010096.1"/>
    <property type="molecule type" value="Genomic_DNA"/>
</dbReference>
<evidence type="ECO:0000313" key="1">
    <source>
        <dbReference type="EMBL" id="CAK5010096.1"/>
    </source>
</evidence>
<name>A0ACB0XNN1_MELEN</name>
<reference evidence="1" key="1">
    <citation type="submission" date="2023-11" db="EMBL/GenBank/DDBJ databases">
        <authorList>
            <person name="Poullet M."/>
        </authorList>
    </citation>
    <scope>NUCLEOTIDE SEQUENCE</scope>
    <source>
        <strain evidence="1">E1834</strain>
    </source>
</reference>
<organism evidence="1 2">
    <name type="scientific">Meloidogyne enterolobii</name>
    <name type="common">Root-knot nematode worm</name>
    <name type="synonym">Meloidogyne mayaguensis</name>
    <dbReference type="NCBI Taxonomy" id="390850"/>
    <lineage>
        <taxon>Eukaryota</taxon>
        <taxon>Metazoa</taxon>
        <taxon>Ecdysozoa</taxon>
        <taxon>Nematoda</taxon>
        <taxon>Chromadorea</taxon>
        <taxon>Rhabditida</taxon>
        <taxon>Tylenchina</taxon>
        <taxon>Tylenchomorpha</taxon>
        <taxon>Tylenchoidea</taxon>
        <taxon>Meloidogynidae</taxon>
        <taxon>Meloidogyninae</taxon>
        <taxon>Meloidogyne</taxon>
    </lineage>
</organism>